<organism evidence="5">
    <name type="scientific">uncultured Chloroflexia bacterium</name>
    <dbReference type="NCBI Taxonomy" id="1672391"/>
    <lineage>
        <taxon>Bacteria</taxon>
        <taxon>Bacillati</taxon>
        <taxon>Chloroflexota</taxon>
        <taxon>Chloroflexia</taxon>
        <taxon>environmental samples</taxon>
    </lineage>
</organism>
<keyword evidence="2" id="KW-0808">Transferase</keyword>
<proteinExistence type="predicted"/>
<dbReference type="InterPro" id="IPR029063">
    <property type="entry name" value="SAM-dependent_MTases_sf"/>
</dbReference>
<dbReference type="GO" id="GO:0032259">
    <property type="term" value="P:methylation"/>
    <property type="evidence" value="ECO:0007669"/>
    <property type="project" value="UniProtKB-KW"/>
</dbReference>
<dbReference type="Gene3D" id="3.40.50.150">
    <property type="entry name" value="Vaccinia Virus protein VP39"/>
    <property type="match status" value="1"/>
</dbReference>
<reference evidence="5" key="1">
    <citation type="submission" date="2020-02" db="EMBL/GenBank/DDBJ databases">
        <authorList>
            <person name="Meier V. D."/>
        </authorList>
    </citation>
    <scope>NUCLEOTIDE SEQUENCE</scope>
    <source>
        <strain evidence="5">AVDCRST_MAG26</strain>
    </source>
</reference>
<evidence type="ECO:0000313" key="5">
    <source>
        <dbReference type="EMBL" id="CAA9288127.1"/>
    </source>
</evidence>
<accession>A0A6J4JUQ8</accession>
<dbReference type="AlphaFoldDB" id="A0A6J4JUQ8"/>
<dbReference type="PROSITE" id="PS01184">
    <property type="entry name" value="UBIE_2"/>
    <property type="match status" value="1"/>
</dbReference>
<evidence type="ECO:0000256" key="2">
    <source>
        <dbReference type="ARBA" id="ARBA00022679"/>
    </source>
</evidence>
<dbReference type="PANTHER" id="PTHR45036:SF1">
    <property type="entry name" value="METHYLTRANSFERASE LIKE 7A"/>
    <property type="match status" value="1"/>
</dbReference>
<dbReference type="PANTHER" id="PTHR45036">
    <property type="entry name" value="METHYLTRANSFERASE LIKE 7B"/>
    <property type="match status" value="1"/>
</dbReference>
<sequence length="198" mass="21502">MKGVEQIGRLYDAVVKPLNRFGLGTLRQELVGTLAGDILEIGVGTGLNLSYYGPQARVTAIDIDPGLLEAAGARARRRGYRLQQADAQKLPFPDASFSTVVSTLVFCSIPEPAPALGEIRRVLRPGGRLLQIEHTRTGRRRIDAVLDAVTPVWKRIAGGCHPNRDTPALLEASGWTIERHERRAGGLIRLLVSRPGQG</sequence>
<dbReference type="SUPFAM" id="SSF53335">
    <property type="entry name" value="S-adenosyl-L-methionine-dependent methyltransferases"/>
    <property type="match status" value="1"/>
</dbReference>
<keyword evidence="3" id="KW-0949">S-adenosyl-L-methionine</keyword>
<dbReference type="CDD" id="cd02440">
    <property type="entry name" value="AdoMet_MTases"/>
    <property type="match status" value="1"/>
</dbReference>
<protein>
    <recommendedName>
        <fullName evidence="4">Methyltransferase type 11 domain-containing protein</fullName>
    </recommendedName>
</protein>
<dbReference type="EMBL" id="CADCTK010000906">
    <property type="protein sequence ID" value="CAA9288127.1"/>
    <property type="molecule type" value="Genomic_DNA"/>
</dbReference>
<feature type="domain" description="Methyltransferase type 11" evidence="4">
    <location>
        <begin position="39"/>
        <end position="130"/>
    </location>
</feature>
<gene>
    <name evidence="5" type="ORF">AVDCRST_MAG26-3892</name>
</gene>
<dbReference type="InterPro" id="IPR013216">
    <property type="entry name" value="Methyltransf_11"/>
</dbReference>
<dbReference type="InterPro" id="IPR023576">
    <property type="entry name" value="UbiE/COQ5_MeTrFase_CS"/>
</dbReference>
<dbReference type="Pfam" id="PF08241">
    <property type="entry name" value="Methyltransf_11"/>
    <property type="match status" value="1"/>
</dbReference>
<evidence type="ECO:0000256" key="1">
    <source>
        <dbReference type="ARBA" id="ARBA00022603"/>
    </source>
</evidence>
<evidence type="ECO:0000259" key="4">
    <source>
        <dbReference type="Pfam" id="PF08241"/>
    </source>
</evidence>
<dbReference type="GO" id="GO:0008757">
    <property type="term" value="F:S-adenosylmethionine-dependent methyltransferase activity"/>
    <property type="evidence" value="ECO:0007669"/>
    <property type="project" value="InterPro"/>
</dbReference>
<dbReference type="InterPro" id="IPR052356">
    <property type="entry name" value="Thiol_S-MT"/>
</dbReference>
<name>A0A6J4JUQ8_9CHLR</name>
<evidence type="ECO:0000256" key="3">
    <source>
        <dbReference type="ARBA" id="ARBA00022691"/>
    </source>
</evidence>
<keyword evidence="1" id="KW-0489">Methyltransferase</keyword>